<sequence>MVGRWIAYMAYGQFYHKAIAESAPIRGEHVIGWLFHYLIGIALAALLIGLWGQTWIENPTLGPALIVGVATVVAPFLVMQPGMGAGIATSKTPKPAITRLHSVIAHAVFGLGLYLSGLAVKLLT</sequence>
<comment type="caution">
    <text evidence="2">The sequence shown here is derived from an EMBL/GenBank/DDBJ whole genome shotgun (WGS) entry which is preliminary data.</text>
</comment>
<dbReference type="Proteomes" id="UP000887104">
    <property type="component" value="Unassembled WGS sequence"/>
</dbReference>
<evidence type="ECO:0000313" key="3">
    <source>
        <dbReference type="Proteomes" id="UP000887104"/>
    </source>
</evidence>
<evidence type="ECO:0000313" key="2">
    <source>
        <dbReference type="EMBL" id="GIU43267.1"/>
    </source>
</evidence>
<accession>A0ABQ4P6W2</accession>
<evidence type="ECO:0000256" key="1">
    <source>
        <dbReference type="SAM" id="Phobius"/>
    </source>
</evidence>
<feature type="transmembrane region" description="Helical" evidence="1">
    <location>
        <begin position="103"/>
        <end position="123"/>
    </location>
</feature>
<name>A0ABQ4P6W2_9GAMM</name>
<organism evidence="2 3">
    <name type="scientific">Shewanella sairae</name>
    <dbReference type="NCBI Taxonomy" id="190310"/>
    <lineage>
        <taxon>Bacteria</taxon>
        <taxon>Pseudomonadati</taxon>
        <taxon>Pseudomonadota</taxon>
        <taxon>Gammaproteobacteria</taxon>
        <taxon>Alteromonadales</taxon>
        <taxon>Shewanellaceae</taxon>
        <taxon>Shewanella</taxon>
    </lineage>
</organism>
<feature type="transmembrane region" description="Helical" evidence="1">
    <location>
        <begin position="64"/>
        <end position="83"/>
    </location>
</feature>
<reference evidence="2" key="1">
    <citation type="submission" date="2021-05" db="EMBL/GenBank/DDBJ databases">
        <title>Molecular characterization for Shewanella algae harboring chromosomal blaOXA-55-like strains isolated from clinical and environment sample.</title>
        <authorList>
            <person name="Ohama Y."/>
            <person name="Aoki K."/>
            <person name="Harada S."/>
            <person name="Moriya K."/>
            <person name="Ishii Y."/>
            <person name="Tateda K."/>
        </authorList>
    </citation>
    <scope>NUCLEOTIDE SEQUENCE</scope>
    <source>
        <strain evidence="2">JCM 11563</strain>
    </source>
</reference>
<dbReference type="Pfam" id="PF11158">
    <property type="entry name" value="DUF2938"/>
    <property type="match status" value="1"/>
</dbReference>
<keyword evidence="3" id="KW-1185">Reference proteome</keyword>
<protein>
    <recommendedName>
        <fullName evidence="4">DUF2938 domain-containing protein</fullName>
    </recommendedName>
</protein>
<keyword evidence="1" id="KW-1133">Transmembrane helix</keyword>
<evidence type="ECO:0008006" key="4">
    <source>
        <dbReference type="Google" id="ProtNLM"/>
    </source>
</evidence>
<proteinExistence type="predicted"/>
<keyword evidence="1" id="KW-0812">Transmembrane</keyword>
<gene>
    <name evidence="2" type="ORF">TUM4438_11780</name>
</gene>
<dbReference type="InterPro" id="IPR021329">
    <property type="entry name" value="DUF2938"/>
</dbReference>
<keyword evidence="1" id="KW-0472">Membrane</keyword>
<feature type="transmembrane region" description="Helical" evidence="1">
    <location>
        <begin position="30"/>
        <end position="52"/>
    </location>
</feature>
<dbReference type="EMBL" id="BPEY01000014">
    <property type="protein sequence ID" value="GIU43267.1"/>
    <property type="molecule type" value="Genomic_DNA"/>
</dbReference>